<dbReference type="AlphaFoldDB" id="A0A4Z0CAT0"/>
<reference evidence="3 4" key="1">
    <citation type="submission" date="2019-03" db="EMBL/GenBank/DDBJ databases">
        <title>Ramlibacter henchirensis DSM 14656, whole genome shotgun sequence.</title>
        <authorList>
            <person name="Zhang X."/>
            <person name="Feng G."/>
            <person name="Zhu H."/>
        </authorList>
    </citation>
    <scope>NUCLEOTIDE SEQUENCE [LARGE SCALE GENOMIC DNA]</scope>
    <source>
        <strain evidence="3 4">DSM 14656</strain>
    </source>
</reference>
<keyword evidence="2" id="KW-0732">Signal</keyword>
<evidence type="ECO:0000313" key="4">
    <source>
        <dbReference type="Proteomes" id="UP000298180"/>
    </source>
</evidence>
<dbReference type="Gene3D" id="3.40.190.10">
    <property type="entry name" value="Periplasmic binding protein-like II"/>
    <property type="match status" value="1"/>
</dbReference>
<feature type="signal peptide" evidence="2">
    <location>
        <begin position="1"/>
        <end position="23"/>
    </location>
</feature>
<dbReference type="PANTHER" id="PTHR42928:SF5">
    <property type="entry name" value="BLR1237 PROTEIN"/>
    <property type="match status" value="1"/>
</dbReference>
<accession>A0A4Z0CAT0</accession>
<comment type="caution">
    <text evidence="3">The sequence shown here is derived from an EMBL/GenBank/DDBJ whole genome shotgun (WGS) entry which is preliminary data.</text>
</comment>
<evidence type="ECO:0000256" key="2">
    <source>
        <dbReference type="SAM" id="SignalP"/>
    </source>
</evidence>
<keyword evidence="4" id="KW-1185">Reference proteome</keyword>
<dbReference type="EMBL" id="SMLM01000001">
    <property type="protein sequence ID" value="TFZ07470.1"/>
    <property type="molecule type" value="Genomic_DNA"/>
</dbReference>
<organism evidence="3 4">
    <name type="scientific">Ramlibacter henchirensis</name>
    <dbReference type="NCBI Taxonomy" id="204072"/>
    <lineage>
        <taxon>Bacteria</taxon>
        <taxon>Pseudomonadati</taxon>
        <taxon>Pseudomonadota</taxon>
        <taxon>Betaproteobacteria</taxon>
        <taxon>Burkholderiales</taxon>
        <taxon>Comamonadaceae</taxon>
        <taxon>Ramlibacter</taxon>
    </lineage>
</organism>
<dbReference type="Gene3D" id="3.40.190.150">
    <property type="entry name" value="Bordetella uptake gene, domain 1"/>
    <property type="match status" value="1"/>
</dbReference>
<dbReference type="InterPro" id="IPR042100">
    <property type="entry name" value="Bug_dom1"/>
</dbReference>
<dbReference type="CDD" id="cd13578">
    <property type="entry name" value="PBP2_Bug27"/>
    <property type="match status" value="1"/>
</dbReference>
<sequence length="322" mass="34172">MRRRAFVAMAAAACVAGPGVAKAQSGWPEKPIRIIVPYAPGGIADLGARIIQPILQKELGQPIVIENKPGASGSLATEFVARAAPDGYTLLLALAAPQTLNQFIYKVNYDGLKDFAPITLINTNPMVLMAHPSLPVRTVRELIAYAKEHPGKLNFAGAGGFTQFSGEIFKQMAGIDMVHVPYRGGAPAVAAAAAGDVQLTFANYSDALTWMRSGKLRPIALTSAKRFPQSPEVPTIAESGLPGYEVNGWSGLLAPAGTPPAIVDRVAAAVRKGYEDPAVRKRWADIGAEPGGNSPAEFRAMIDADMQKWSEFVKRTGIKVAQ</sequence>
<gene>
    <name evidence="3" type="ORF">EZ313_03440</name>
</gene>
<dbReference type="PANTHER" id="PTHR42928">
    <property type="entry name" value="TRICARBOXYLATE-BINDING PROTEIN"/>
    <property type="match status" value="1"/>
</dbReference>
<name>A0A4Z0CAT0_9BURK</name>
<comment type="similarity">
    <text evidence="1">Belongs to the UPF0065 (bug) family.</text>
</comment>
<dbReference type="PIRSF" id="PIRSF017082">
    <property type="entry name" value="YflP"/>
    <property type="match status" value="1"/>
</dbReference>
<dbReference type="SUPFAM" id="SSF53850">
    <property type="entry name" value="Periplasmic binding protein-like II"/>
    <property type="match status" value="1"/>
</dbReference>
<protein>
    <submittedName>
        <fullName evidence="3">Tripartite tricarboxylate transporter substrate binding protein</fullName>
    </submittedName>
</protein>
<evidence type="ECO:0000313" key="3">
    <source>
        <dbReference type="EMBL" id="TFZ07470.1"/>
    </source>
</evidence>
<proteinExistence type="inferred from homology"/>
<dbReference type="OrthoDB" id="8676214at2"/>
<evidence type="ECO:0000256" key="1">
    <source>
        <dbReference type="ARBA" id="ARBA00006987"/>
    </source>
</evidence>
<dbReference type="Proteomes" id="UP000298180">
    <property type="component" value="Unassembled WGS sequence"/>
</dbReference>
<dbReference type="Pfam" id="PF03401">
    <property type="entry name" value="TctC"/>
    <property type="match status" value="1"/>
</dbReference>
<dbReference type="InterPro" id="IPR005064">
    <property type="entry name" value="BUG"/>
</dbReference>
<feature type="chain" id="PRO_5021327446" evidence="2">
    <location>
        <begin position="24"/>
        <end position="322"/>
    </location>
</feature>